<evidence type="ECO:0000256" key="1">
    <source>
        <dbReference type="ARBA" id="ARBA00022729"/>
    </source>
</evidence>
<evidence type="ECO:0000256" key="4">
    <source>
        <dbReference type="ARBA" id="ARBA00023284"/>
    </source>
</evidence>
<dbReference type="PROSITE" id="PS51352">
    <property type="entry name" value="THIOREDOXIN_2"/>
    <property type="match status" value="1"/>
</dbReference>
<evidence type="ECO:0000313" key="6">
    <source>
        <dbReference type="EMBL" id="EAM51756.1"/>
    </source>
</evidence>
<reference evidence="6" key="1">
    <citation type="submission" date="2004-02" db="EMBL/GenBank/DDBJ databases">
        <authorList>
            <consortium name="DOE Joint Genome Institute"/>
        </authorList>
    </citation>
    <scope>NUCLEOTIDE SEQUENCE [LARGE SCALE GENOMIC DNA]</scope>
    <source>
        <strain evidence="6">WH 8501</strain>
    </source>
</reference>
<dbReference type="GO" id="GO:0016491">
    <property type="term" value="F:oxidoreductase activity"/>
    <property type="evidence" value="ECO:0007669"/>
    <property type="project" value="UniProtKB-KW"/>
</dbReference>
<dbReference type="AlphaFoldDB" id="Q4C762"/>
<dbReference type="InterPro" id="IPR036249">
    <property type="entry name" value="Thioredoxin-like_sf"/>
</dbReference>
<reference evidence="6" key="2">
    <citation type="submission" date="2005-06" db="EMBL/GenBank/DDBJ databases">
        <title>Sequencing of the draft genome and assembly of Crocosphaera watsonii WH 8501.</title>
        <authorList>
            <consortium name="US DOE Joint Genome Institute (JGI-PGF)"/>
            <person name="Copeland A."/>
            <person name="Lucas S."/>
            <person name="Lapidus A."/>
            <person name="Barry K."/>
            <person name="Detter C."/>
            <person name="Glavina T."/>
            <person name="Hammon N."/>
            <person name="Israni S."/>
            <person name="Pitluck S."/>
            <person name="Richardson P."/>
        </authorList>
    </citation>
    <scope>NUCLEOTIDE SEQUENCE [LARGE SCALE GENOMIC DNA]</scope>
    <source>
        <strain evidence="6">WH 8501</strain>
    </source>
</reference>
<dbReference type="KEGG" id="cwa:CwatDRAFT_5209"/>
<dbReference type="Proteomes" id="UP000003922">
    <property type="component" value="Unassembled WGS sequence"/>
</dbReference>
<comment type="caution">
    <text evidence="6">The sequence shown here is derived from an EMBL/GenBank/DDBJ whole genome shotgun (WGS) entry which is preliminary data.</text>
</comment>
<evidence type="ECO:0000256" key="2">
    <source>
        <dbReference type="ARBA" id="ARBA00023002"/>
    </source>
</evidence>
<keyword evidence="3" id="KW-1015">Disulfide bond</keyword>
<evidence type="ECO:0000256" key="3">
    <source>
        <dbReference type="ARBA" id="ARBA00023157"/>
    </source>
</evidence>
<dbReference type="EMBL" id="AADV02000003">
    <property type="protein sequence ID" value="EAM51756.1"/>
    <property type="molecule type" value="Genomic_DNA"/>
</dbReference>
<dbReference type="SUPFAM" id="SSF52833">
    <property type="entry name" value="Thioredoxin-like"/>
    <property type="match status" value="1"/>
</dbReference>
<keyword evidence="4" id="KW-0676">Redox-active center</keyword>
<dbReference type="InterPro" id="IPR013766">
    <property type="entry name" value="Thioredoxin_domain"/>
</dbReference>
<dbReference type="Pfam" id="PF01323">
    <property type="entry name" value="DSBA"/>
    <property type="match status" value="1"/>
</dbReference>
<dbReference type="OrthoDB" id="117402at2"/>
<proteinExistence type="predicted"/>
<reference evidence="6" key="3">
    <citation type="submission" date="2016-12" db="EMBL/GenBank/DDBJ databases">
        <title>Annotation of the draft genome assembly of Crocosphaera watsonii WH 8501.</title>
        <authorList>
            <consortium name="US DOE Joint Genome Institute (JGI-ORNL)"/>
            <person name="Larimer F."/>
            <person name="Land M."/>
        </authorList>
    </citation>
    <scope>NUCLEOTIDE SEQUENCE</scope>
    <source>
        <strain evidence="6">WH 8501</strain>
    </source>
</reference>
<keyword evidence="1" id="KW-0732">Signal</keyword>
<dbReference type="PANTHER" id="PTHR13887:SF14">
    <property type="entry name" value="DISULFIDE BOND FORMATION PROTEIN D"/>
    <property type="match status" value="1"/>
</dbReference>
<keyword evidence="2" id="KW-0560">Oxidoreductase</keyword>
<protein>
    <submittedName>
        <fullName evidence="6">DSBA oxidoreductase</fullName>
    </submittedName>
</protein>
<dbReference type="RefSeq" id="WP_007304395.1">
    <property type="nucleotide sequence ID" value="NZ_AADV02000003.1"/>
</dbReference>
<dbReference type="Gene3D" id="3.40.30.10">
    <property type="entry name" value="Glutaredoxin"/>
    <property type="match status" value="1"/>
</dbReference>
<dbReference type="PANTHER" id="PTHR13887">
    <property type="entry name" value="GLUTATHIONE S-TRANSFERASE KAPPA"/>
    <property type="match status" value="1"/>
</dbReference>
<feature type="domain" description="Thioredoxin" evidence="5">
    <location>
        <begin position="41"/>
        <end position="245"/>
    </location>
</feature>
<sequence>MKKALNVLMALLLIMGLTWTPTIIVPSAQAVIEPELEETVLEIIRKHPEVLIESVQAYQKQQQEQQQQARQSFASQLKSKPQTIIADSPSTGSLSEKIILLEFSDFQCPYCEKAYETVKEFMDKHGDEVTLVYKHFPLFTIHPQALPAAKASWAAQQQGKFWDYYDALFEQQDNLGEDFYIELAEDLDLDMEQFERDRNSRNADLAIEKDMELAQEIGIQGTPLFIFNGQVFSGAIPLSTLEEAL</sequence>
<name>Q4C762_CROWT</name>
<evidence type="ECO:0000259" key="5">
    <source>
        <dbReference type="PROSITE" id="PS51352"/>
    </source>
</evidence>
<accession>Q4C762</accession>
<evidence type="ECO:0000313" key="7">
    <source>
        <dbReference type="Proteomes" id="UP000003922"/>
    </source>
</evidence>
<dbReference type="InterPro" id="IPR001853">
    <property type="entry name" value="DSBA-like_thioredoxin_dom"/>
</dbReference>
<organism evidence="6 7">
    <name type="scientific">Crocosphaera watsonii WH 8501</name>
    <dbReference type="NCBI Taxonomy" id="165597"/>
    <lineage>
        <taxon>Bacteria</taxon>
        <taxon>Bacillati</taxon>
        <taxon>Cyanobacteriota</taxon>
        <taxon>Cyanophyceae</taxon>
        <taxon>Oscillatoriophycideae</taxon>
        <taxon>Chroococcales</taxon>
        <taxon>Aphanothecaceae</taxon>
        <taxon>Crocosphaera</taxon>
    </lineage>
</organism>
<gene>
    <name evidence="6" type="ORF">CwatDRAFT_5209</name>
</gene>
<keyword evidence="7" id="KW-1185">Reference proteome</keyword>